<organism evidence="8 9">
    <name type="scientific">Momordica charantia</name>
    <name type="common">Bitter gourd</name>
    <name type="synonym">Balsam pear</name>
    <dbReference type="NCBI Taxonomy" id="3673"/>
    <lineage>
        <taxon>Eukaryota</taxon>
        <taxon>Viridiplantae</taxon>
        <taxon>Streptophyta</taxon>
        <taxon>Embryophyta</taxon>
        <taxon>Tracheophyta</taxon>
        <taxon>Spermatophyta</taxon>
        <taxon>Magnoliopsida</taxon>
        <taxon>eudicotyledons</taxon>
        <taxon>Gunneridae</taxon>
        <taxon>Pentapetalae</taxon>
        <taxon>rosids</taxon>
        <taxon>fabids</taxon>
        <taxon>Cucurbitales</taxon>
        <taxon>Cucurbitaceae</taxon>
        <taxon>Momordiceae</taxon>
        <taxon>Momordica</taxon>
    </lineage>
</organism>
<dbReference type="InterPro" id="IPR003388">
    <property type="entry name" value="Reticulon"/>
</dbReference>
<dbReference type="PROSITE" id="PS50845">
    <property type="entry name" value="RETICULON"/>
    <property type="match status" value="1"/>
</dbReference>
<evidence type="ECO:0000259" key="7">
    <source>
        <dbReference type="PROSITE" id="PS50845"/>
    </source>
</evidence>
<keyword evidence="8" id="KW-1185">Reference proteome</keyword>
<evidence type="ECO:0000313" key="9">
    <source>
        <dbReference type="RefSeq" id="XP_022150651.1"/>
    </source>
</evidence>
<protein>
    <recommendedName>
        <fullName evidence="6">Reticulon-like protein</fullName>
    </recommendedName>
</protein>
<dbReference type="AlphaFoldDB" id="A0A6J1DC54"/>
<dbReference type="InterPro" id="IPR045064">
    <property type="entry name" value="Reticulon-like"/>
</dbReference>
<evidence type="ECO:0000256" key="1">
    <source>
        <dbReference type="ARBA" id="ARBA00004477"/>
    </source>
</evidence>
<accession>A0A6J1DC54</accession>
<dbReference type="GO" id="GO:0005789">
    <property type="term" value="C:endoplasmic reticulum membrane"/>
    <property type="evidence" value="ECO:0007669"/>
    <property type="project" value="UniProtKB-SubCell"/>
</dbReference>
<evidence type="ECO:0000256" key="6">
    <source>
        <dbReference type="RuleBase" id="RU363132"/>
    </source>
</evidence>
<proteinExistence type="predicted"/>
<keyword evidence="5 6" id="KW-0472">Membrane</keyword>
<dbReference type="Pfam" id="PF02453">
    <property type="entry name" value="Reticulon"/>
    <property type="match status" value="1"/>
</dbReference>
<reference evidence="9" key="1">
    <citation type="submission" date="2025-08" db="UniProtKB">
        <authorList>
            <consortium name="RefSeq"/>
        </authorList>
    </citation>
    <scope>IDENTIFICATION</scope>
    <source>
        <strain evidence="9">OHB3-1</strain>
    </source>
</reference>
<dbReference type="GO" id="GO:0009617">
    <property type="term" value="P:response to bacterium"/>
    <property type="evidence" value="ECO:0007669"/>
    <property type="project" value="InterPro"/>
</dbReference>
<evidence type="ECO:0000313" key="8">
    <source>
        <dbReference type="Proteomes" id="UP000504603"/>
    </source>
</evidence>
<dbReference type="PANTHER" id="PTHR10994">
    <property type="entry name" value="RETICULON"/>
    <property type="match status" value="1"/>
</dbReference>
<evidence type="ECO:0000256" key="2">
    <source>
        <dbReference type="ARBA" id="ARBA00022692"/>
    </source>
</evidence>
<dbReference type="RefSeq" id="XP_022150651.1">
    <property type="nucleotide sequence ID" value="XM_022294959.1"/>
</dbReference>
<keyword evidence="3 6" id="KW-0256">Endoplasmic reticulum</keyword>
<dbReference type="OrthoDB" id="567788at2759"/>
<feature type="transmembrane region" description="Helical" evidence="6">
    <location>
        <begin position="40"/>
        <end position="56"/>
    </location>
</feature>
<dbReference type="KEGG" id="mcha:111018734"/>
<sequence length="208" mass="24100">MSDSGDYDRRQPRLLRRHRFMHSILGHGKVADMMLWKNKTASAATLVGLSAVWLVFEGLEYPFVTLLCHLLIILMLLLLVWNKLALLANWAPPNVHDFQISESTFRHLFDSFNWLLFNFFEVSSGHDFKLFAMVMGGLWLISAIGELANTLNLIYIVFVSLQTVPFLYDKYEEEANQLCVQLKSYFHSFFHALDSNVLSKIPRKNKNK</sequence>
<dbReference type="PANTHER" id="PTHR10994:SF157">
    <property type="entry name" value="RETICULON-LIKE PROTEIN B14"/>
    <property type="match status" value="1"/>
</dbReference>
<evidence type="ECO:0000256" key="5">
    <source>
        <dbReference type="ARBA" id="ARBA00023136"/>
    </source>
</evidence>
<keyword evidence="2 6" id="KW-0812">Transmembrane</keyword>
<dbReference type="Proteomes" id="UP000504603">
    <property type="component" value="Unplaced"/>
</dbReference>
<comment type="subcellular location">
    <subcellularLocation>
        <location evidence="1 6">Endoplasmic reticulum membrane</location>
        <topology evidence="1 6">Multi-pass membrane protein</topology>
    </subcellularLocation>
</comment>
<gene>
    <name evidence="9" type="primary">LOC111018734</name>
</gene>
<dbReference type="GeneID" id="111018734"/>
<evidence type="ECO:0000256" key="3">
    <source>
        <dbReference type="ARBA" id="ARBA00022824"/>
    </source>
</evidence>
<feature type="domain" description="Reticulon" evidence="7">
    <location>
        <begin position="30"/>
        <end position="208"/>
    </location>
</feature>
<evidence type="ECO:0000256" key="4">
    <source>
        <dbReference type="ARBA" id="ARBA00022989"/>
    </source>
</evidence>
<feature type="transmembrane region" description="Helical" evidence="6">
    <location>
        <begin position="62"/>
        <end position="81"/>
    </location>
</feature>
<keyword evidence="4 6" id="KW-1133">Transmembrane helix</keyword>
<name>A0A6J1DC54_MOMCH</name>